<evidence type="ECO:0000256" key="3">
    <source>
        <dbReference type="ARBA" id="ARBA00022692"/>
    </source>
</evidence>
<feature type="transmembrane region" description="Helical" evidence="7">
    <location>
        <begin position="71"/>
        <end position="90"/>
    </location>
</feature>
<evidence type="ECO:0000256" key="2">
    <source>
        <dbReference type="ARBA" id="ARBA00009160"/>
    </source>
</evidence>
<feature type="transmembrane region" description="Helical" evidence="7">
    <location>
        <begin position="46"/>
        <end position="64"/>
    </location>
</feature>
<evidence type="ECO:0000256" key="7">
    <source>
        <dbReference type="SAM" id="Phobius"/>
    </source>
</evidence>
<dbReference type="AlphaFoldDB" id="A0ABD3LYQ3"/>
<dbReference type="PROSITE" id="PS50222">
    <property type="entry name" value="EF_HAND_2"/>
    <property type="match status" value="1"/>
</dbReference>
<evidence type="ECO:0000313" key="10">
    <source>
        <dbReference type="Proteomes" id="UP001530293"/>
    </source>
</evidence>
<keyword evidence="4 7" id="KW-1133">Transmembrane helix</keyword>
<dbReference type="Pfam" id="PF04930">
    <property type="entry name" value="FUN14"/>
    <property type="match status" value="1"/>
</dbReference>
<evidence type="ECO:0000256" key="4">
    <source>
        <dbReference type="ARBA" id="ARBA00022989"/>
    </source>
</evidence>
<dbReference type="GO" id="GO:0016020">
    <property type="term" value="C:membrane"/>
    <property type="evidence" value="ECO:0007669"/>
    <property type="project" value="UniProtKB-SubCell"/>
</dbReference>
<keyword evidence="3 7" id="KW-0812">Transmembrane</keyword>
<name>A0ABD3LYQ3_9STRA</name>
<dbReference type="InterPro" id="IPR002048">
    <property type="entry name" value="EF_hand_dom"/>
</dbReference>
<dbReference type="Proteomes" id="UP001530293">
    <property type="component" value="Unassembled WGS sequence"/>
</dbReference>
<dbReference type="EMBL" id="JALLBG020000287">
    <property type="protein sequence ID" value="KAL3756880.1"/>
    <property type="molecule type" value="Genomic_DNA"/>
</dbReference>
<feature type="compositionally biased region" description="Polar residues" evidence="6">
    <location>
        <begin position="1"/>
        <end position="10"/>
    </location>
</feature>
<evidence type="ECO:0000256" key="1">
    <source>
        <dbReference type="ARBA" id="ARBA00004370"/>
    </source>
</evidence>
<protein>
    <recommendedName>
        <fullName evidence="8">EF-hand domain-containing protein</fullName>
    </recommendedName>
</protein>
<keyword evidence="10" id="KW-1185">Reference proteome</keyword>
<feature type="domain" description="EF-hand" evidence="8">
    <location>
        <begin position="94"/>
        <end position="129"/>
    </location>
</feature>
<comment type="caution">
    <text evidence="9">The sequence shown here is derived from an EMBL/GenBank/DDBJ whole genome shotgun (WGS) entry which is preliminary data.</text>
</comment>
<dbReference type="InterPro" id="IPR018247">
    <property type="entry name" value="EF_Hand_1_Ca_BS"/>
</dbReference>
<evidence type="ECO:0000313" key="9">
    <source>
        <dbReference type="EMBL" id="KAL3756880.1"/>
    </source>
</evidence>
<feature type="compositionally biased region" description="Acidic residues" evidence="6">
    <location>
        <begin position="23"/>
        <end position="33"/>
    </location>
</feature>
<dbReference type="InterPro" id="IPR007014">
    <property type="entry name" value="FUN14"/>
</dbReference>
<dbReference type="PANTHER" id="PTHR21346:SF0">
    <property type="entry name" value="RE45833P"/>
    <property type="match status" value="1"/>
</dbReference>
<reference evidence="9 10" key="1">
    <citation type="submission" date="2024-10" db="EMBL/GenBank/DDBJ databases">
        <title>Updated reference genomes for cyclostephanoid diatoms.</title>
        <authorList>
            <person name="Roberts W.R."/>
            <person name="Alverson A.J."/>
        </authorList>
    </citation>
    <scope>NUCLEOTIDE SEQUENCE [LARGE SCALE GENOMIC DNA]</scope>
    <source>
        <strain evidence="9 10">AJA232-27</strain>
    </source>
</reference>
<evidence type="ECO:0000256" key="6">
    <source>
        <dbReference type="SAM" id="MobiDB-lite"/>
    </source>
</evidence>
<comment type="similarity">
    <text evidence="2">Belongs to the FUN14 family.</text>
</comment>
<evidence type="ECO:0000259" key="8">
    <source>
        <dbReference type="PROSITE" id="PS50222"/>
    </source>
</evidence>
<comment type="subcellular location">
    <subcellularLocation>
        <location evidence="1">Membrane</location>
    </subcellularLocation>
</comment>
<proteinExistence type="inferred from homology"/>
<dbReference type="PROSITE" id="PS00018">
    <property type="entry name" value="EF_HAND_1"/>
    <property type="match status" value="1"/>
</dbReference>
<keyword evidence="5 7" id="KW-0472">Membrane</keyword>
<evidence type="ECO:0000256" key="5">
    <source>
        <dbReference type="ARBA" id="ARBA00023136"/>
    </source>
</evidence>
<feature type="region of interest" description="Disordered" evidence="6">
    <location>
        <begin position="1"/>
        <end position="34"/>
    </location>
</feature>
<organism evidence="9 10">
    <name type="scientific">Discostella pseudostelligera</name>
    <dbReference type="NCBI Taxonomy" id="259834"/>
    <lineage>
        <taxon>Eukaryota</taxon>
        <taxon>Sar</taxon>
        <taxon>Stramenopiles</taxon>
        <taxon>Ochrophyta</taxon>
        <taxon>Bacillariophyta</taxon>
        <taxon>Coscinodiscophyceae</taxon>
        <taxon>Thalassiosirophycidae</taxon>
        <taxon>Stephanodiscales</taxon>
        <taxon>Stephanodiscaceae</taxon>
        <taxon>Discostella</taxon>
    </lineage>
</organism>
<gene>
    <name evidence="9" type="ORF">ACHAWU_007721</name>
</gene>
<accession>A0ABD3LYQ3</accession>
<dbReference type="PANTHER" id="PTHR21346">
    <property type="entry name" value="FUN14 DOMAIN CONTAINING"/>
    <property type="match status" value="1"/>
</dbReference>
<sequence length="150" mass="16645">MPLWNSNPNSGDRYAPPPPKDNNEDDDDNDESDSDLHSLLAPYTPFLQTLTLSSFLGYCSAITAKRIGKSLAFTIGLGFIVCQGLVYKGFVTVDWKEVEKSVAQVVDTDNDGEITKQDLQRYWKKAKSILMNKIPDASGFGLGFMFGLRN</sequence>